<dbReference type="PANTHER" id="PTHR47435">
    <property type="entry name" value="KELCH REPEAT PROTEIN (AFU_ORTHOLOGUE AFUA_5G12780)"/>
    <property type="match status" value="1"/>
</dbReference>
<keyword evidence="5" id="KW-1185">Reference proteome</keyword>
<evidence type="ECO:0000256" key="2">
    <source>
        <dbReference type="ARBA" id="ARBA00023004"/>
    </source>
</evidence>
<feature type="region of interest" description="Disordered" evidence="3">
    <location>
        <begin position="617"/>
        <end position="724"/>
    </location>
</feature>
<sequence>MGHGQLFHCSSKSDDKTFAKSQPMLNHRSRWLCLGGCLASAHASWTRVLDSFNQNSGPSARSLHAAAGVNHDRFWVHAGSGESLLEDLWVYHFTADVWIQFPLFSTAPSARKEHVAAWDPDEGALWIHGGNNGSNSLEDLWKLCSNSWVLVDNMAPARSNHVAVWDTWSSALWIHGGYDGALKSDIWKFDSRSSIWSRIQDTNPPSARAHHVAAFDEIARVIWIHAGYDGSLCQDLWKFDMNTYHWTWVSSDGPSARAYHAAGWDPMNLALWIHGGFDGVALQDLWRFSTLGNTWELIADGGPSPRYNHVAAWDVASLSFVIHGGYGGGLLQDLWRFQASTMTVSSSSTHTSTSSTSTSSTSTSSTTSADFNASIDGLFPLTPATPDLTTCFVAIGLGIPAILLLMLYLFCKFSRTRGVAPLPPPLPPPIPPASLNLRTNTQFLDAPPPPLPPCHSREPMYLPDITLSVAPLSHKADDESCPSQICIEVAPEAELPIDAVDVHVALAPVGSCEEPVDSLRPRCPHRTQTVPRLQEAQNGTARDAPDSSERRQGMRVEQRRVEAEGTVWTEEQSRFSQSPVCLQHVTGDTVTEQWASPNERTLKWSRLIARCYEDKPRKAPEVHRDPQMHRASDAPVNRVSDKINPPQIDRRRKPRFPGRTESAPQLSQPAGNTNATHFGRVPIAADLLPTPPTPQPQSSRLAEPPPRHEREHYPGPAPFLSLGPRGTCHANTFSTREEAAPAPVDGHVVVASKATCLQDSGTCSAENTHSQPVAVPPAITPHPVQPHVAVHSQATAPHQPTVLPDRKVNTDPAWPLAVPAATTPHPVQNNVAVHAQAAIPNQPNPETDQKVNIDQAGPSAVPPATAPHPVQSHVAAYSQANAPSQPTPEPDRKVNTDPAWPLAVPAATAPHPVQSHVAAYSQATVPSQPLPEPDQKVNTDPAWPLAVPAASAPHPVQSHVAAYSQATVPSQPPLEPDQKVNTDPAWPSAVPAATTPQFSAVACGEASVPKRSFSEPNVKAYVDPPQPCVAAQAYSDITAIPAATKPDPTEGHVVLPSNNSKQPALEATPEVTADPPETHSHTKTAPGAVKPPSFQVAVPDPAKATQEPAKPPVKEAAYPAAPLCLELPRPKFLQRSRSAPTPRPRLATPARVKSTKGQMTSTMGGPWVTVPKGRWEWVVANRNTPGPGSYNLEHPGILGRIPGREPGYPQLKRNPEVRT</sequence>
<dbReference type="SUPFAM" id="SSF117281">
    <property type="entry name" value="Kelch motif"/>
    <property type="match status" value="1"/>
</dbReference>
<feature type="region of interest" description="Disordered" evidence="3">
    <location>
        <begin position="513"/>
        <end position="567"/>
    </location>
</feature>
<gene>
    <name evidence="4" type="ORF">SCF082_LOCUS41216</name>
</gene>
<feature type="region of interest" description="Disordered" evidence="3">
    <location>
        <begin position="840"/>
        <end position="869"/>
    </location>
</feature>
<feature type="compositionally biased region" description="Polar residues" evidence="3">
    <location>
        <begin position="662"/>
        <end position="676"/>
    </location>
</feature>
<feature type="compositionally biased region" description="Polar residues" evidence="3">
    <location>
        <begin position="840"/>
        <end position="852"/>
    </location>
</feature>
<evidence type="ECO:0000313" key="5">
    <source>
        <dbReference type="Proteomes" id="UP001642464"/>
    </source>
</evidence>
<evidence type="ECO:0000313" key="4">
    <source>
        <dbReference type="EMBL" id="CAK9087192.1"/>
    </source>
</evidence>
<feature type="region of interest" description="Disordered" evidence="3">
    <location>
        <begin position="1184"/>
        <end position="1219"/>
    </location>
</feature>
<dbReference type="EMBL" id="CAXAMM010039551">
    <property type="protein sequence ID" value="CAK9087192.1"/>
    <property type="molecule type" value="Genomic_DNA"/>
</dbReference>
<feature type="compositionally biased region" description="Polar residues" evidence="3">
    <location>
        <begin position="526"/>
        <end position="540"/>
    </location>
</feature>
<feature type="compositionally biased region" description="Basic and acidic residues" evidence="3">
    <location>
        <begin position="543"/>
        <end position="563"/>
    </location>
</feature>
<reference evidence="4 5" key="1">
    <citation type="submission" date="2024-02" db="EMBL/GenBank/DDBJ databases">
        <authorList>
            <person name="Chen Y."/>
            <person name="Shah S."/>
            <person name="Dougan E. K."/>
            <person name="Thang M."/>
            <person name="Chan C."/>
        </authorList>
    </citation>
    <scope>NUCLEOTIDE SEQUENCE [LARGE SCALE GENOMIC DNA]</scope>
</reference>
<feature type="region of interest" description="Disordered" evidence="3">
    <location>
        <begin position="1135"/>
        <end position="1167"/>
    </location>
</feature>
<feature type="compositionally biased region" description="Low complexity" evidence="3">
    <location>
        <begin position="1135"/>
        <end position="1151"/>
    </location>
</feature>
<evidence type="ECO:0000256" key="3">
    <source>
        <dbReference type="SAM" id="MobiDB-lite"/>
    </source>
</evidence>
<dbReference type="PANTHER" id="PTHR47435:SF4">
    <property type="entry name" value="KELCH REPEAT PROTEIN (AFU_ORTHOLOGUE AFUA_5G12780)"/>
    <property type="match status" value="1"/>
</dbReference>
<dbReference type="Pfam" id="PF24681">
    <property type="entry name" value="Kelch_KLHDC2_KLHL20_DRC7"/>
    <property type="match status" value="1"/>
</dbReference>
<feature type="region of interest" description="Disordered" evidence="3">
    <location>
        <begin position="346"/>
        <end position="368"/>
    </location>
</feature>
<evidence type="ECO:0000256" key="1">
    <source>
        <dbReference type="ARBA" id="ARBA00022737"/>
    </source>
</evidence>
<feature type="compositionally biased region" description="Basic and acidic residues" evidence="3">
    <location>
        <begin position="617"/>
        <end position="632"/>
    </location>
</feature>
<dbReference type="Proteomes" id="UP001642464">
    <property type="component" value="Unassembled WGS sequence"/>
</dbReference>
<proteinExistence type="predicted"/>
<dbReference type="InterPro" id="IPR015915">
    <property type="entry name" value="Kelch-typ_b-propeller"/>
</dbReference>
<dbReference type="Gene3D" id="2.120.10.80">
    <property type="entry name" value="Kelch-type beta propeller"/>
    <property type="match status" value="2"/>
</dbReference>
<keyword evidence="1" id="KW-0677">Repeat</keyword>
<feature type="region of interest" description="Disordered" evidence="3">
    <location>
        <begin position="1055"/>
        <end position="1092"/>
    </location>
</feature>
<keyword evidence="2" id="KW-0408">Iron</keyword>
<accession>A0ABP0QG47</accession>
<protein>
    <submittedName>
        <fullName evidence="4">Leucine-zipper-like transcriptional regulator 1 homolog</fullName>
    </submittedName>
</protein>
<comment type="caution">
    <text evidence="4">The sequence shown here is derived from an EMBL/GenBank/DDBJ whole genome shotgun (WGS) entry which is preliminary data.</text>
</comment>
<organism evidence="4 5">
    <name type="scientific">Durusdinium trenchii</name>
    <dbReference type="NCBI Taxonomy" id="1381693"/>
    <lineage>
        <taxon>Eukaryota</taxon>
        <taxon>Sar</taxon>
        <taxon>Alveolata</taxon>
        <taxon>Dinophyceae</taxon>
        <taxon>Suessiales</taxon>
        <taxon>Symbiodiniaceae</taxon>
        <taxon>Durusdinium</taxon>
    </lineage>
</organism>
<name>A0ABP0QG47_9DINO</name>